<dbReference type="Proteomes" id="UP000571018">
    <property type="component" value="Unassembled WGS sequence"/>
</dbReference>
<dbReference type="InterPro" id="IPR040582">
    <property type="entry name" value="OB_MalK-like"/>
</dbReference>
<dbReference type="Gene3D" id="2.40.50.140">
    <property type="entry name" value="Nucleic acid-binding proteins"/>
    <property type="match status" value="1"/>
</dbReference>
<name>A0A839A795_9LACT</name>
<dbReference type="FunFam" id="3.40.50.300:FF:000042">
    <property type="entry name" value="Maltose/maltodextrin ABC transporter, ATP-binding protein"/>
    <property type="match status" value="1"/>
</dbReference>
<dbReference type="Gene3D" id="3.40.50.300">
    <property type="entry name" value="P-loop containing nucleotide triphosphate hydrolases"/>
    <property type="match status" value="1"/>
</dbReference>
<evidence type="ECO:0000313" key="6">
    <source>
        <dbReference type="Proteomes" id="UP000571018"/>
    </source>
</evidence>
<dbReference type="GO" id="GO:0055052">
    <property type="term" value="C:ATP-binding cassette (ABC) transporter complex, substrate-binding subunit-containing"/>
    <property type="evidence" value="ECO:0007669"/>
    <property type="project" value="TreeGrafter"/>
</dbReference>
<dbReference type="SUPFAM" id="SSF52540">
    <property type="entry name" value="P-loop containing nucleoside triphosphate hydrolases"/>
    <property type="match status" value="1"/>
</dbReference>
<dbReference type="GO" id="GO:0008643">
    <property type="term" value="P:carbohydrate transport"/>
    <property type="evidence" value="ECO:0007669"/>
    <property type="project" value="InterPro"/>
</dbReference>
<feature type="domain" description="ABC transporter" evidence="4">
    <location>
        <begin position="4"/>
        <end position="236"/>
    </location>
</feature>
<dbReference type="InterPro" id="IPR015855">
    <property type="entry name" value="ABC_transpr_MalK-like"/>
</dbReference>
<dbReference type="CDD" id="cd03301">
    <property type="entry name" value="ABC_MalK_N"/>
    <property type="match status" value="1"/>
</dbReference>
<dbReference type="InterPro" id="IPR047641">
    <property type="entry name" value="ABC_transpr_MalK/UgpC-like"/>
</dbReference>
<reference evidence="5 6" key="1">
    <citation type="submission" date="2020-06" db="EMBL/GenBank/DDBJ databases">
        <title>Reclassification of Facklamia ignava, Facklamia soureckii and Facklami tabacinasalis as Falseniella iganva gen. nov., comb. nov., Hutsoniella ignava gen. nov., comb. nov., and Ruoffia tabacinasalis gen. nov., comb. nov and description of Ruoffia haltotolerans sp. nov., isolated from hypersaline Inland Sea of Qatar.</title>
        <authorList>
            <person name="Fotedar R."/>
            <person name="Sankaranarayanan K."/>
            <person name="Lawson P."/>
            <person name="Caldwell M."/>
            <person name="Zeyara A."/>
            <person name="Al Malki A."/>
            <person name="Ali M."/>
        </authorList>
    </citation>
    <scope>NUCLEOTIDE SEQUENCE [LARGE SCALE GENOMIC DNA]</scope>
    <source>
        <strain evidence="5 6">INB8</strain>
    </source>
</reference>
<dbReference type="InterPro" id="IPR003593">
    <property type="entry name" value="AAA+_ATPase"/>
</dbReference>
<dbReference type="GO" id="GO:0016887">
    <property type="term" value="F:ATP hydrolysis activity"/>
    <property type="evidence" value="ECO:0007669"/>
    <property type="project" value="InterPro"/>
</dbReference>
<dbReference type="NCBIfam" id="NF008653">
    <property type="entry name" value="PRK11650.1"/>
    <property type="match status" value="1"/>
</dbReference>
<dbReference type="Pfam" id="PF17912">
    <property type="entry name" value="OB_MalK"/>
    <property type="match status" value="1"/>
</dbReference>
<accession>A0A839A795</accession>
<evidence type="ECO:0000256" key="1">
    <source>
        <dbReference type="ARBA" id="ARBA00022448"/>
    </source>
</evidence>
<dbReference type="Pfam" id="PF00005">
    <property type="entry name" value="ABC_tran"/>
    <property type="match status" value="1"/>
</dbReference>
<dbReference type="GO" id="GO:0005524">
    <property type="term" value="F:ATP binding"/>
    <property type="evidence" value="ECO:0007669"/>
    <property type="project" value="UniProtKB-KW"/>
</dbReference>
<evidence type="ECO:0000256" key="2">
    <source>
        <dbReference type="ARBA" id="ARBA00022741"/>
    </source>
</evidence>
<dbReference type="AlphaFoldDB" id="A0A839A795"/>
<dbReference type="PANTHER" id="PTHR43875:SF1">
    <property type="entry name" value="OSMOPROTECTIVE COMPOUNDS UPTAKE ATP-BINDING PROTEIN GGTA"/>
    <property type="match status" value="1"/>
</dbReference>
<dbReference type="InterPro" id="IPR027417">
    <property type="entry name" value="P-loop_NTPase"/>
</dbReference>
<gene>
    <name evidence="5" type="primary">ugpC</name>
    <name evidence="5" type="ORF">HW423_07405</name>
</gene>
<dbReference type="InterPro" id="IPR012340">
    <property type="entry name" value="NA-bd_OB-fold"/>
</dbReference>
<proteinExistence type="predicted"/>
<organism evidence="5 6">
    <name type="scientific">Ruoffia halotolerans</name>
    <dbReference type="NCBI Taxonomy" id="2748684"/>
    <lineage>
        <taxon>Bacteria</taxon>
        <taxon>Bacillati</taxon>
        <taxon>Bacillota</taxon>
        <taxon>Bacilli</taxon>
        <taxon>Lactobacillales</taxon>
        <taxon>Aerococcaceae</taxon>
        <taxon>Ruoffia</taxon>
    </lineage>
</organism>
<dbReference type="PROSITE" id="PS50893">
    <property type="entry name" value="ABC_TRANSPORTER_2"/>
    <property type="match status" value="1"/>
</dbReference>
<evidence type="ECO:0000313" key="5">
    <source>
        <dbReference type="EMBL" id="MBA5729608.1"/>
    </source>
</evidence>
<dbReference type="InterPro" id="IPR017871">
    <property type="entry name" value="ABC_transporter-like_CS"/>
</dbReference>
<keyword evidence="2" id="KW-0547">Nucleotide-binding</keyword>
<evidence type="ECO:0000256" key="3">
    <source>
        <dbReference type="ARBA" id="ARBA00022840"/>
    </source>
</evidence>
<keyword evidence="1" id="KW-0813">Transport</keyword>
<sequence>MVEINLSSIYKKYDNAENYSVTDFNLDILDNEFIVFVGPSGCGKSTTLRMIAGLEEITDGELYIDGNMVNDTPPKDRDIAMVFQNYALYPHMSVFDNMAFGLKLKKTPKNEIKERVEHAAELLQITDLLDRKPAALSGGQRQRVALGRSVVRDPKVFLMDEPLSNLDAKLRVHMRKEIAKLHNELNATMIYVTHDQTEAMTLADRIVIMNAGVIQQIGTPFEVYNSPNNAFVASFMGSPAMNIVELTYQNGKVIDHNGLVLQVNKPMRDLLDKQGYDGKEILFGIRPEDIQTEQVALDASESILKPKVLVSELTGAESILYLDVFGTEYIAVVDSRDYHEAGSTLEVSFNMNKAHFFDKETGNVIK</sequence>
<dbReference type="Gene3D" id="2.40.50.100">
    <property type="match status" value="1"/>
</dbReference>
<keyword evidence="3 5" id="KW-0067">ATP-binding</keyword>
<dbReference type="SUPFAM" id="SSF50331">
    <property type="entry name" value="MOP-like"/>
    <property type="match status" value="1"/>
</dbReference>
<dbReference type="GO" id="GO:0140359">
    <property type="term" value="F:ABC-type transporter activity"/>
    <property type="evidence" value="ECO:0007669"/>
    <property type="project" value="InterPro"/>
</dbReference>
<keyword evidence="6" id="KW-1185">Reference proteome</keyword>
<dbReference type="EMBL" id="JACAOA010000018">
    <property type="protein sequence ID" value="MBA5729608.1"/>
    <property type="molecule type" value="Genomic_DNA"/>
</dbReference>
<dbReference type="RefSeq" id="WP_218931298.1">
    <property type="nucleotide sequence ID" value="NZ_JACAOA010000018.1"/>
</dbReference>
<dbReference type="PROSITE" id="PS00211">
    <property type="entry name" value="ABC_TRANSPORTER_1"/>
    <property type="match status" value="1"/>
</dbReference>
<protein>
    <submittedName>
        <fullName evidence="5">sn-glycerol-3-phosphate ABC transporter ATP-binding protein UgpC</fullName>
    </submittedName>
</protein>
<dbReference type="PANTHER" id="PTHR43875">
    <property type="entry name" value="MALTODEXTRIN IMPORT ATP-BINDING PROTEIN MSMX"/>
    <property type="match status" value="1"/>
</dbReference>
<dbReference type="InterPro" id="IPR008995">
    <property type="entry name" value="Mo/tungstate-bd_C_term_dom"/>
</dbReference>
<evidence type="ECO:0000259" key="4">
    <source>
        <dbReference type="PROSITE" id="PS50893"/>
    </source>
</evidence>
<comment type="caution">
    <text evidence="5">The sequence shown here is derived from an EMBL/GenBank/DDBJ whole genome shotgun (WGS) entry which is preliminary data.</text>
</comment>
<dbReference type="SMART" id="SM00382">
    <property type="entry name" value="AAA"/>
    <property type="match status" value="1"/>
</dbReference>
<dbReference type="InterPro" id="IPR003439">
    <property type="entry name" value="ABC_transporter-like_ATP-bd"/>
</dbReference>